<dbReference type="PROSITE" id="PS00622">
    <property type="entry name" value="HTH_LUXR_1"/>
    <property type="match status" value="1"/>
</dbReference>
<comment type="caution">
    <text evidence="5">The sequence shown here is derived from an EMBL/GenBank/DDBJ whole genome shotgun (WGS) entry which is preliminary data.</text>
</comment>
<evidence type="ECO:0000256" key="2">
    <source>
        <dbReference type="PROSITE-ProRule" id="PRU00169"/>
    </source>
</evidence>
<comment type="caution">
    <text evidence="2">Lacks conserved residue(s) required for the propagation of feature annotation.</text>
</comment>
<dbReference type="InterPro" id="IPR016032">
    <property type="entry name" value="Sig_transdc_resp-reg_C-effctor"/>
</dbReference>
<dbReference type="SUPFAM" id="SSF46894">
    <property type="entry name" value="C-terminal effector domain of the bipartite response regulators"/>
    <property type="match status" value="1"/>
</dbReference>
<dbReference type="PANTHER" id="PTHR43214">
    <property type="entry name" value="TWO-COMPONENT RESPONSE REGULATOR"/>
    <property type="match status" value="1"/>
</dbReference>
<dbReference type="PROSITE" id="PS50110">
    <property type="entry name" value="RESPONSE_REGULATORY"/>
    <property type="match status" value="1"/>
</dbReference>
<dbReference type="Gene3D" id="3.40.50.2300">
    <property type="match status" value="1"/>
</dbReference>
<protein>
    <submittedName>
        <fullName evidence="5">DNA-binding response regulator</fullName>
    </submittedName>
</protein>
<dbReference type="InterPro" id="IPR000792">
    <property type="entry name" value="Tscrpt_reg_LuxR_C"/>
</dbReference>
<feature type="domain" description="HTH luxR-type" evidence="3">
    <location>
        <begin position="143"/>
        <end position="208"/>
    </location>
</feature>
<gene>
    <name evidence="5" type="ORF">AAE02nite_10660</name>
</gene>
<dbReference type="GO" id="GO:0006355">
    <property type="term" value="P:regulation of DNA-templated transcription"/>
    <property type="evidence" value="ECO:0007669"/>
    <property type="project" value="InterPro"/>
</dbReference>
<evidence type="ECO:0000259" key="4">
    <source>
        <dbReference type="PROSITE" id="PS50110"/>
    </source>
</evidence>
<dbReference type="OrthoDB" id="9797341at2"/>
<dbReference type="PANTHER" id="PTHR43214:SF37">
    <property type="entry name" value="TRANSCRIPTIONAL REGULATORY PROTEIN YDFI"/>
    <property type="match status" value="1"/>
</dbReference>
<dbReference type="InterPro" id="IPR011006">
    <property type="entry name" value="CheY-like_superfamily"/>
</dbReference>
<dbReference type="SMART" id="SM00421">
    <property type="entry name" value="HTH_LUXR"/>
    <property type="match status" value="1"/>
</dbReference>
<organism evidence="5 6">
    <name type="scientific">Adhaeribacter aerolatus</name>
    <dbReference type="NCBI Taxonomy" id="670289"/>
    <lineage>
        <taxon>Bacteria</taxon>
        <taxon>Pseudomonadati</taxon>
        <taxon>Bacteroidota</taxon>
        <taxon>Cytophagia</taxon>
        <taxon>Cytophagales</taxon>
        <taxon>Hymenobacteraceae</taxon>
        <taxon>Adhaeribacter</taxon>
    </lineage>
</organism>
<evidence type="ECO:0000259" key="3">
    <source>
        <dbReference type="PROSITE" id="PS50043"/>
    </source>
</evidence>
<accession>A0A512AUL1</accession>
<dbReference type="RefSeq" id="WP_146895685.1">
    <property type="nucleotide sequence ID" value="NZ_BJYS01000005.1"/>
</dbReference>
<evidence type="ECO:0000256" key="1">
    <source>
        <dbReference type="ARBA" id="ARBA00023125"/>
    </source>
</evidence>
<keyword evidence="6" id="KW-1185">Reference proteome</keyword>
<dbReference type="EMBL" id="BJYS01000005">
    <property type="protein sequence ID" value="GEO03402.1"/>
    <property type="molecule type" value="Genomic_DNA"/>
</dbReference>
<dbReference type="SUPFAM" id="SSF52172">
    <property type="entry name" value="CheY-like"/>
    <property type="match status" value="1"/>
</dbReference>
<evidence type="ECO:0000313" key="5">
    <source>
        <dbReference type="EMBL" id="GEO03402.1"/>
    </source>
</evidence>
<proteinExistence type="predicted"/>
<dbReference type="CDD" id="cd06170">
    <property type="entry name" value="LuxR_C_like"/>
    <property type="match status" value="1"/>
</dbReference>
<dbReference type="Pfam" id="PF00196">
    <property type="entry name" value="GerE"/>
    <property type="match status" value="1"/>
</dbReference>
<dbReference type="GO" id="GO:0000160">
    <property type="term" value="P:phosphorelay signal transduction system"/>
    <property type="evidence" value="ECO:0007669"/>
    <property type="project" value="InterPro"/>
</dbReference>
<dbReference type="Proteomes" id="UP000321532">
    <property type="component" value="Unassembled WGS sequence"/>
</dbReference>
<dbReference type="InterPro" id="IPR039420">
    <property type="entry name" value="WalR-like"/>
</dbReference>
<dbReference type="InterPro" id="IPR001789">
    <property type="entry name" value="Sig_transdc_resp-reg_receiver"/>
</dbReference>
<name>A0A512AUL1_9BACT</name>
<keyword evidence="1 5" id="KW-0238">DNA-binding</keyword>
<dbReference type="PROSITE" id="PS50043">
    <property type="entry name" value="HTH_LUXR_2"/>
    <property type="match status" value="1"/>
</dbReference>
<reference evidence="5 6" key="1">
    <citation type="submission" date="2019-07" db="EMBL/GenBank/DDBJ databases">
        <title>Whole genome shotgun sequence of Adhaeribacter aerolatus NBRC 106133.</title>
        <authorList>
            <person name="Hosoyama A."/>
            <person name="Uohara A."/>
            <person name="Ohji S."/>
            <person name="Ichikawa N."/>
        </authorList>
    </citation>
    <scope>NUCLEOTIDE SEQUENCE [LARGE SCALE GENOMIC DNA]</scope>
    <source>
        <strain evidence="5 6">NBRC 106133</strain>
    </source>
</reference>
<feature type="domain" description="Response regulatory" evidence="4">
    <location>
        <begin position="3"/>
        <end position="122"/>
    </location>
</feature>
<sequence>MVKVAIIDEDDQHKLAYKNFIDAQRELKCACVGASVTEVLNLIANNSTVQVIIISVSDKNLSKLSPAQLRKIKETQPATEILVLADSVETKKVITLLRAGVVGYLPRHTSPEELKEAILGICQGGAYIMPVMVRKMLDYFRSQEDLEDVLTEREKEIVQCLVEGMSYKLIAFNLDVALDTVRYHLRNIYKKLNVHSKSQVISKVITGEIGL</sequence>
<dbReference type="PRINTS" id="PR00038">
    <property type="entry name" value="HTHLUXR"/>
</dbReference>
<dbReference type="AlphaFoldDB" id="A0A512AUL1"/>
<dbReference type="GO" id="GO:0003677">
    <property type="term" value="F:DNA binding"/>
    <property type="evidence" value="ECO:0007669"/>
    <property type="project" value="UniProtKB-KW"/>
</dbReference>
<evidence type="ECO:0000313" key="6">
    <source>
        <dbReference type="Proteomes" id="UP000321532"/>
    </source>
</evidence>